<proteinExistence type="predicted"/>
<dbReference type="EMBL" id="JBHUFV010000061">
    <property type="protein sequence ID" value="MFD1937570.1"/>
    <property type="molecule type" value="Genomic_DNA"/>
</dbReference>
<keyword evidence="2" id="KW-1185">Reference proteome</keyword>
<comment type="caution">
    <text evidence="1">The sequence shown here is derived from an EMBL/GenBank/DDBJ whole genome shotgun (WGS) entry which is preliminary data.</text>
</comment>
<dbReference type="RefSeq" id="WP_379578872.1">
    <property type="nucleotide sequence ID" value="NZ_JBHUFV010000061.1"/>
</dbReference>
<accession>A0ABW4T926</accession>
<protein>
    <submittedName>
        <fullName evidence="1">Uncharacterized protein</fullName>
    </submittedName>
</protein>
<name>A0ABW4T926_9ACTN</name>
<sequence>MARLKTRPRTPAEILRDLDDRVRVLEHRTSVVIGVAPDAYVLEVDDSGRLTARHADSGTVTVIALP</sequence>
<gene>
    <name evidence="1" type="ORF">ACFSKW_39495</name>
</gene>
<reference evidence="2" key="1">
    <citation type="journal article" date="2019" name="Int. J. Syst. Evol. Microbiol.">
        <title>The Global Catalogue of Microorganisms (GCM) 10K type strain sequencing project: providing services to taxonomists for standard genome sequencing and annotation.</title>
        <authorList>
            <consortium name="The Broad Institute Genomics Platform"/>
            <consortium name="The Broad Institute Genome Sequencing Center for Infectious Disease"/>
            <person name="Wu L."/>
            <person name="Ma J."/>
        </authorList>
    </citation>
    <scope>NUCLEOTIDE SEQUENCE [LARGE SCALE GENOMIC DNA]</scope>
    <source>
        <strain evidence="2">ICMP 6774ER</strain>
    </source>
</reference>
<dbReference type="Proteomes" id="UP001597368">
    <property type="component" value="Unassembled WGS sequence"/>
</dbReference>
<evidence type="ECO:0000313" key="1">
    <source>
        <dbReference type="EMBL" id="MFD1937570.1"/>
    </source>
</evidence>
<evidence type="ECO:0000313" key="2">
    <source>
        <dbReference type="Proteomes" id="UP001597368"/>
    </source>
</evidence>
<organism evidence="1 2">
    <name type="scientific">Nonomuraea mangrovi</name>
    <dbReference type="NCBI Taxonomy" id="2316207"/>
    <lineage>
        <taxon>Bacteria</taxon>
        <taxon>Bacillati</taxon>
        <taxon>Actinomycetota</taxon>
        <taxon>Actinomycetes</taxon>
        <taxon>Streptosporangiales</taxon>
        <taxon>Streptosporangiaceae</taxon>
        <taxon>Nonomuraea</taxon>
    </lineage>
</organism>